<dbReference type="CDD" id="cd14791">
    <property type="entry name" value="GH36"/>
    <property type="match status" value="1"/>
</dbReference>
<reference evidence="6 7" key="1">
    <citation type="submission" date="2021-01" db="EMBL/GenBank/DDBJ databases">
        <title>Whole genome shotgun sequence of Actinoplanes durhamensis NBRC 14914.</title>
        <authorList>
            <person name="Komaki H."/>
            <person name="Tamura T."/>
        </authorList>
    </citation>
    <scope>NUCLEOTIDE SEQUENCE [LARGE SCALE GENOMIC DNA]</scope>
    <source>
        <strain evidence="6 7">NBRC 14914</strain>
    </source>
</reference>
<dbReference type="InterPro" id="IPR013780">
    <property type="entry name" value="Glyco_hydro_b"/>
</dbReference>
<dbReference type="PANTHER" id="PTHR43053">
    <property type="entry name" value="GLYCOSIDASE FAMILY 31"/>
    <property type="match status" value="1"/>
</dbReference>
<evidence type="ECO:0000256" key="3">
    <source>
        <dbReference type="ARBA" id="ARBA00022801"/>
    </source>
</evidence>
<dbReference type="Pfam" id="PF16875">
    <property type="entry name" value="Glyco_hydro_36N"/>
    <property type="match status" value="1"/>
</dbReference>
<dbReference type="PANTHER" id="PTHR43053:SF3">
    <property type="entry name" value="ALPHA-GALACTOSIDASE C-RELATED"/>
    <property type="match status" value="1"/>
</dbReference>
<dbReference type="Gene3D" id="3.20.20.70">
    <property type="entry name" value="Aldolase class I"/>
    <property type="match status" value="1"/>
</dbReference>
<keyword evidence="4" id="KW-0326">Glycosidase</keyword>
<dbReference type="InterPro" id="IPR002252">
    <property type="entry name" value="Glyco_hydro_36"/>
</dbReference>
<dbReference type="EC" id="3.2.1.22" evidence="2"/>
<dbReference type="InterPro" id="IPR017853">
    <property type="entry name" value="GH"/>
</dbReference>
<evidence type="ECO:0000313" key="7">
    <source>
        <dbReference type="Proteomes" id="UP000637628"/>
    </source>
</evidence>
<dbReference type="InterPro" id="IPR031704">
    <property type="entry name" value="Glyco_hydro_36_N"/>
</dbReference>
<dbReference type="RefSeq" id="WP_203728947.1">
    <property type="nucleotide sequence ID" value="NZ_BAAATX010000010.1"/>
</dbReference>
<sequence>MSLIEPSADGVTIALHTANTTYAVRLDRNVRPIHWGPRITVAEAAAIPAWESPYQDTFEGWRDGAEDFPVAGGAMFGPAALSFGGEVAVEGFEIRGDELIIRMSGGVEVDLHYRVRADTDVIERWSVVRHTGPAGEIELQDHAAAVWCVPPRADYWLSHVTGGWVREGTLHRVPVPVAETTLISRRGVTSHATNPWVMLDDGTATEETGEIWSAALAFSGSWRITVSRTSAGRCSILGAAGDDRTVTRLLPGEQAVSPVFAALYAAGGFGAASRAWHDYQRKHVLRHAGEVRPVLYNSWEATSFDVTDEGQRALAERAAKLGVELFVVDDGWFGARTSDRAGLGDWFPNPHRFPAGLRPLADHIRSLGMDFGLWVEPEMVNPDSDLYRAHPEWTLHRPGVRATELRNQLVLDFTRADVRDWAFEQLDRIVLATGLAFLKWDFNRSFTQARPASSIGHAQGVYQVIDRLRAAHPGVRVEACAGGGGRADLGILARTDQVWTSDNTDAVDRLTIQHGYTQVYAPGTMVAWVTDSPNPITGRRVPLPFRFHVAMAGVLGLGGDLTRWTADELDLAAEMVARYREISPIVQHGTLFRLLPPQGSLSASQYVRDGRIVLLVWRVSGVDRTVRIRLRGLDPAMTYSGVSGAALMAAGLSVELPAGEGPVSALVQLQADPLTVQPVGPAEPESLK</sequence>
<dbReference type="Gene3D" id="2.60.40.1180">
    <property type="entry name" value="Golgi alpha-mannosidase II"/>
    <property type="match status" value="1"/>
</dbReference>
<evidence type="ECO:0000256" key="1">
    <source>
        <dbReference type="ARBA" id="ARBA00001255"/>
    </source>
</evidence>
<proteinExistence type="predicted"/>
<feature type="domain" description="Glycosyl hydrolase family 36 N-terminal" evidence="5">
    <location>
        <begin position="105"/>
        <end position="240"/>
    </location>
</feature>
<dbReference type="PRINTS" id="PR00743">
    <property type="entry name" value="GLHYDRLASE36"/>
</dbReference>
<evidence type="ECO:0000256" key="2">
    <source>
        <dbReference type="ARBA" id="ARBA00012755"/>
    </source>
</evidence>
<comment type="catalytic activity">
    <reaction evidence="1">
        <text>Hydrolysis of terminal, non-reducing alpha-D-galactose residues in alpha-D-galactosides, including galactose oligosaccharides, galactomannans and galactolipids.</text>
        <dbReference type="EC" id="3.2.1.22"/>
    </reaction>
</comment>
<evidence type="ECO:0000313" key="6">
    <source>
        <dbReference type="EMBL" id="GIE03233.1"/>
    </source>
</evidence>
<evidence type="ECO:0000259" key="5">
    <source>
        <dbReference type="Pfam" id="PF16875"/>
    </source>
</evidence>
<dbReference type="InterPro" id="IPR013785">
    <property type="entry name" value="Aldolase_TIM"/>
</dbReference>
<organism evidence="6 7">
    <name type="scientific">Paractinoplanes durhamensis</name>
    <dbReference type="NCBI Taxonomy" id="113563"/>
    <lineage>
        <taxon>Bacteria</taxon>
        <taxon>Bacillati</taxon>
        <taxon>Actinomycetota</taxon>
        <taxon>Actinomycetes</taxon>
        <taxon>Micromonosporales</taxon>
        <taxon>Micromonosporaceae</taxon>
        <taxon>Paractinoplanes</taxon>
    </lineage>
</organism>
<dbReference type="InterPro" id="IPR038417">
    <property type="entry name" value="Alpga-gal_N_sf"/>
</dbReference>
<evidence type="ECO:0000256" key="4">
    <source>
        <dbReference type="ARBA" id="ARBA00023295"/>
    </source>
</evidence>
<comment type="caution">
    <text evidence="6">The sequence shown here is derived from an EMBL/GenBank/DDBJ whole genome shotgun (WGS) entry which is preliminary data.</text>
</comment>
<dbReference type="Pfam" id="PF02065">
    <property type="entry name" value="Melibiase"/>
    <property type="match status" value="1"/>
</dbReference>
<keyword evidence="3" id="KW-0378">Hydrolase</keyword>
<dbReference type="InterPro" id="IPR050985">
    <property type="entry name" value="Alpha-glycosidase_related"/>
</dbReference>
<name>A0ABQ3Z085_9ACTN</name>
<dbReference type="SUPFAM" id="SSF51445">
    <property type="entry name" value="(Trans)glycosidases"/>
    <property type="match status" value="1"/>
</dbReference>
<keyword evidence="7" id="KW-1185">Reference proteome</keyword>
<dbReference type="Gene3D" id="2.70.98.60">
    <property type="entry name" value="alpha-galactosidase from lactobacil brevis"/>
    <property type="match status" value="1"/>
</dbReference>
<dbReference type="EMBL" id="BOML01000036">
    <property type="protein sequence ID" value="GIE03233.1"/>
    <property type="molecule type" value="Genomic_DNA"/>
</dbReference>
<gene>
    <name evidence="6" type="primary">galA_2</name>
    <name evidence="6" type="ORF">Adu01nite_45830</name>
</gene>
<protein>
    <recommendedName>
        <fullName evidence="2">alpha-galactosidase</fullName>
        <ecNumber evidence="2">3.2.1.22</ecNumber>
    </recommendedName>
</protein>
<dbReference type="Proteomes" id="UP000637628">
    <property type="component" value="Unassembled WGS sequence"/>
</dbReference>
<accession>A0ABQ3Z085</accession>